<feature type="domain" description="Auxiliary Activity family 9 catalytic" evidence="3">
    <location>
        <begin position="25"/>
        <end position="108"/>
    </location>
</feature>
<dbReference type="Gene3D" id="2.70.50.70">
    <property type="match status" value="1"/>
</dbReference>
<comment type="function">
    <text evidence="1">Lytic polysaccharide monooxygenase (LMPO) that depolymerizes crystalline and amorphous polysaccharides via the oxidation of scissile alpha- or beta-(1-4)-glycosidic bonds, yielding C1 and/or C4 oxidation products. Catalysis by LPMOs requires the reduction of the active-site copper from Cu(II) to Cu(I) by a reducing agent and H(2)O(2) or O(2) as a cosubstrate.</text>
</comment>
<comment type="catalytic activity">
    <reaction evidence="1">
        <text>[(1-&gt;4)-beta-D-glucosyl]n+m + reduced acceptor + O2 = 4-dehydro-beta-D-glucosyl-[(1-&gt;4)-beta-D-glucosyl]n-1 + [(1-&gt;4)-beta-D-glucosyl]m + acceptor + H2O.</text>
        <dbReference type="EC" id="1.14.99.56"/>
    </reaction>
</comment>
<keyword evidence="1" id="KW-0136">Cellulose degradation</keyword>
<dbReference type="EMBL" id="JBBBZM010000093">
    <property type="protein sequence ID" value="KAL0634485.1"/>
    <property type="molecule type" value="Genomic_DNA"/>
</dbReference>
<comment type="subcellular location">
    <subcellularLocation>
        <location evidence="1">Secreted</location>
    </subcellularLocation>
</comment>
<comment type="domain">
    <text evidence="1">Has a modular structure: an endo-beta-1,4-glucanase catalytic module at the N-terminus, a linker rich in serines and threonines, and a C-terminal carbohydrate-binding module (CBM).</text>
</comment>
<protein>
    <recommendedName>
        <fullName evidence="1">AA9 family lytic polysaccharide monooxygenase</fullName>
        <ecNumber evidence="1">1.14.99.56</ecNumber>
    </recommendedName>
    <alternativeName>
        <fullName evidence="1">Endo-beta-1,4-glucanase</fullName>
    </alternativeName>
    <alternativeName>
        <fullName evidence="1">Glycosyl hydrolase 61 family protein</fullName>
    </alternativeName>
</protein>
<comment type="caution">
    <text evidence="4">The sequence shown here is derived from an EMBL/GenBank/DDBJ whole genome shotgun (WGS) entry which is preliminary data.</text>
</comment>
<gene>
    <name evidence="4" type="ORF">Q9L58_006574</name>
</gene>
<evidence type="ECO:0000256" key="2">
    <source>
        <dbReference type="SAM" id="SignalP"/>
    </source>
</evidence>
<dbReference type="InterPro" id="IPR005103">
    <property type="entry name" value="AA9_LPMO"/>
</dbReference>
<sequence>MGVKFLSTACLFLLGTLLAGSVSAHGHVKKHVMNGVEYTGYLPAAKPDFTADAPSIVRKIPGDGPIKTPLLANITCNEGAVPIVGRTGAVTAGTGIKFYWNEWPHQGAFRVRPNIIDHEDRINLVY</sequence>
<dbReference type="Pfam" id="PF03443">
    <property type="entry name" value="AA9"/>
    <property type="match status" value="1"/>
</dbReference>
<keyword evidence="1" id="KW-0964">Secreted</keyword>
<evidence type="ECO:0000259" key="3">
    <source>
        <dbReference type="Pfam" id="PF03443"/>
    </source>
</evidence>
<dbReference type="Proteomes" id="UP001447188">
    <property type="component" value="Unassembled WGS sequence"/>
</dbReference>
<feature type="chain" id="PRO_5047325560" description="AA9 family lytic polysaccharide monooxygenase" evidence="2">
    <location>
        <begin position="25"/>
        <end position="126"/>
    </location>
</feature>
<keyword evidence="1" id="KW-1015">Disulfide bond</keyword>
<proteinExistence type="predicted"/>
<keyword evidence="1" id="KW-0624">Polysaccharide degradation</keyword>
<name>A0ABR3GEY3_9PEZI</name>
<evidence type="ECO:0000313" key="4">
    <source>
        <dbReference type="EMBL" id="KAL0634485.1"/>
    </source>
</evidence>
<reference evidence="4 5" key="1">
    <citation type="submission" date="2024-02" db="EMBL/GenBank/DDBJ databases">
        <title>Discinaceae phylogenomics.</title>
        <authorList>
            <person name="Dirks A.C."/>
            <person name="James T.Y."/>
        </authorList>
    </citation>
    <scope>NUCLEOTIDE SEQUENCE [LARGE SCALE GENOMIC DNA]</scope>
    <source>
        <strain evidence="4 5">ACD0624</strain>
    </source>
</reference>
<organism evidence="4 5">
    <name type="scientific">Discina gigas</name>
    <dbReference type="NCBI Taxonomy" id="1032678"/>
    <lineage>
        <taxon>Eukaryota</taxon>
        <taxon>Fungi</taxon>
        <taxon>Dikarya</taxon>
        <taxon>Ascomycota</taxon>
        <taxon>Pezizomycotina</taxon>
        <taxon>Pezizomycetes</taxon>
        <taxon>Pezizales</taxon>
        <taxon>Discinaceae</taxon>
        <taxon>Discina</taxon>
    </lineage>
</organism>
<dbReference type="EC" id="1.14.99.56" evidence="1"/>
<evidence type="ECO:0000313" key="5">
    <source>
        <dbReference type="Proteomes" id="UP001447188"/>
    </source>
</evidence>
<evidence type="ECO:0000256" key="1">
    <source>
        <dbReference type="RuleBase" id="RU368122"/>
    </source>
</evidence>
<accession>A0ABR3GEY3</accession>
<feature type="signal peptide" evidence="2">
    <location>
        <begin position="1"/>
        <end position="24"/>
    </location>
</feature>
<keyword evidence="2" id="KW-0732">Signal</keyword>
<keyword evidence="1" id="KW-0119">Carbohydrate metabolism</keyword>
<keyword evidence="5" id="KW-1185">Reference proteome</keyword>